<dbReference type="InterPro" id="IPR012340">
    <property type="entry name" value="NA-bd_OB-fold"/>
</dbReference>
<accession>A0A421AX72</accession>
<evidence type="ECO:0000256" key="6">
    <source>
        <dbReference type="ARBA" id="ARBA00022842"/>
    </source>
</evidence>
<keyword evidence="1 10" id="KW-0436">Ligase</keyword>
<dbReference type="PIRSF" id="PIRSF001604">
    <property type="entry name" value="LigA"/>
    <property type="match status" value="1"/>
</dbReference>
<feature type="binding site" evidence="10">
    <location>
        <position position="412"/>
    </location>
    <ligand>
        <name>Zn(2+)</name>
        <dbReference type="ChEBI" id="CHEBI:29105"/>
    </ligand>
</feature>
<dbReference type="GO" id="GO:0046872">
    <property type="term" value="F:metal ion binding"/>
    <property type="evidence" value="ECO:0007669"/>
    <property type="project" value="UniProtKB-KW"/>
</dbReference>
<feature type="domain" description="BRCT" evidence="11">
    <location>
        <begin position="605"/>
        <end position="689"/>
    </location>
</feature>
<dbReference type="InterPro" id="IPR018239">
    <property type="entry name" value="DNA_ligase_AS"/>
</dbReference>
<dbReference type="InterPro" id="IPR013839">
    <property type="entry name" value="DNAligase_adenylation"/>
</dbReference>
<keyword evidence="5 10" id="KW-0862">Zinc</keyword>
<dbReference type="SUPFAM" id="SSF56091">
    <property type="entry name" value="DNA ligase/mRNA capping enzyme, catalytic domain"/>
    <property type="match status" value="1"/>
</dbReference>
<dbReference type="SMART" id="SM00292">
    <property type="entry name" value="BRCT"/>
    <property type="match status" value="1"/>
</dbReference>
<evidence type="ECO:0000256" key="3">
    <source>
        <dbReference type="ARBA" id="ARBA00022723"/>
    </source>
</evidence>
<dbReference type="InterPro" id="IPR001357">
    <property type="entry name" value="BRCT_dom"/>
</dbReference>
<keyword evidence="4 10" id="KW-0227">DNA damage</keyword>
<comment type="similarity">
    <text evidence="10">Belongs to the NAD-dependent DNA ligase family. LigA subfamily.</text>
</comment>
<dbReference type="Proteomes" id="UP000282454">
    <property type="component" value="Unassembled WGS sequence"/>
</dbReference>
<keyword evidence="10" id="KW-0464">Manganese</keyword>
<organism evidence="12 13">
    <name type="scientific">Actinokineospora cianjurensis</name>
    <dbReference type="NCBI Taxonomy" id="585224"/>
    <lineage>
        <taxon>Bacteria</taxon>
        <taxon>Bacillati</taxon>
        <taxon>Actinomycetota</taxon>
        <taxon>Actinomycetes</taxon>
        <taxon>Pseudonocardiales</taxon>
        <taxon>Pseudonocardiaceae</taxon>
        <taxon>Actinokineospora</taxon>
    </lineage>
</organism>
<dbReference type="InterPro" id="IPR036420">
    <property type="entry name" value="BRCT_dom_sf"/>
</dbReference>
<feature type="active site" description="N6-AMP-lysine intermediate" evidence="10">
    <location>
        <position position="113"/>
    </location>
</feature>
<evidence type="ECO:0000256" key="9">
    <source>
        <dbReference type="ARBA" id="ARBA00034005"/>
    </source>
</evidence>
<keyword evidence="2 10" id="KW-0235">DNA replication</keyword>
<dbReference type="Pfam" id="PF01653">
    <property type="entry name" value="DNA_ligase_aden"/>
    <property type="match status" value="1"/>
</dbReference>
<feature type="binding site" evidence="10">
    <location>
        <position position="319"/>
    </location>
    <ligand>
        <name>NAD(+)</name>
        <dbReference type="ChEBI" id="CHEBI:57540"/>
    </ligand>
</feature>
<dbReference type="GO" id="GO:0006281">
    <property type="term" value="P:DNA repair"/>
    <property type="evidence" value="ECO:0007669"/>
    <property type="project" value="UniProtKB-KW"/>
</dbReference>
<dbReference type="InterPro" id="IPR001679">
    <property type="entry name" value="DNA_ligase"/>
</dbReference>
<comment type="caution">
    <text evidence="12">The sequence shown here is derived from an EMBL/GenBank/DDBJ whole genome shotgun (WGS) entry which is preliminary data.</text>
</comment>
<feature type="binding site" evidence="10">
    <location>
        <position position="134"/>
    </location>
    <ligand>
        <name>NAD(+)</name>
        <dbReference type="ChEBI" id="CHEBI:57540"/>
    </ligand>
</feature>
<dbReference type="GO" id="GO:0003911">
    <property type="term" value="F:DNA ligase (NAD+) activity"/>
    <property type="evidence" value="ECO:0007669"/>
    <property type="project" value="UniProtKB-UniRule"/>
</dbReference>
<dbReference type="NCBIfam" id="TIGR00575">
    <property type="entry name" value="dnlj"/>
    <property type="match status" value="1"/>
</dbReference>
<dbReference type="EC" id="6.5.1.2" evidence="10"/>
<feature type="binding site" evidence="10">
    <location>
        <position position="171"/>
    </location>
    <ligand>
        <name>NAD(+)</name>
        <dbReference type="ChEBI" id="CHEBI:57540"/>
    </ligand>
</feature>
<dbReference type="Gene3D" id="1.10.150.20">
    <property type="entry name" value="5' to 3' exonuclease, C-terminal subdomain"/>
    <property type="match status" value="2"/>
</dbReference>
<dbReference type="InterPro" id="IPR004150">
    <property type="entry name" value="NAD_DNA_ligase_OB"/>
</dbReference>
<feature type="binding site" evidence="10">
    <location>
        <position position="111"/>
    </location>
    <ligand>
        <name>NAD(+)</name>
        <dbReference type="ChEBI" id="CHEBI:57540"/>
    </ligand>
</feature>
<evidence type="ECO:0000313" key="12">
    <source>
        <dbReference type="EMBL" id="RLK54442.1"/>
    </source>
</evidence>
<evidence type="ECO:0000256" key="2">
    <source>
        <dbReference type="ARBA" id="ARBA00022705"/>
    </source>
</evidence>
<dbReference type="SUPFAM" id="SSF47781">
    <property type="entry name" value="RuvA domain 2-like"/>
    <property type="match status" value="1"/>
</dbReference>
<proteinExistence type="inferred from homology"/>
<dbReference type="EMBL" id="RCDD01000007">
    <property type="protein sequence ID" value="RLK54442.1"/>
    <property type="molecule type" value="Genomic_DNA"/>
</dbReference>
<comment type="function">
    <text evidence="10">DNA ligase that catalyzes the formation of phosphodiester linkages between 5'-phosphoryl and 3'-hydroxyl groups in double-stranded DNA using NAD as a coenzyme and as the energy source for the reaction. It is essential for DNA replication and repair of damaged DNA.</text>
</comment>
<keyword evidence="3 10" id="KW-0479">Metal-binding</keyword>
<dbReference type="HAMAP" id="MF_01588">
    <property type="entry name" value="DNA_ligase_A"/>
    <property type="match status" value="1"/>
</dbReference>
<dbReference type="CDD" id="cd17748">
    <property type="entry name" value="BRCT_DNA_ligase_like"/>
    <property type="match status" value="1"/>
</dbReference>
<dbReference type="NCBIfam" id="NF005932">
    <property type="entry name" value="PRK07956.1"/>
    <property type="match status" value="1"/>
</dbReference>
<evidence type="ECO:0000256" key="7">
    <source>
        <dbReference type="ARBA" id="ARBA00023027"/>
    </source>
</evidence>
<feature type="binding site" evidence="10">
    <location>
        <begin position="40"/>
        <end position="44"/>
    </location>
    <ligand>
        <name>NAD(+)</name>
        <dbReference type="ChEBI" id="CHEBI:57540"/>
    </ligand>
</feature>
<evidence type="ECO:0000256" key="4">
    <source>
        <dbReference type="ARBA" id="ARBA00022763"/>
    </source>
</evidence>
<dbReference type="InterPro" id="IPR013840">
    <property type="entry name" value="DNAligase_N"/>
</dbReference>
<keyword evidence="7 10" id="KW-0520">NAD</keyword>
<dbReference type="OrthoDB" id="9759736at2"/>
<dbReference type="AlphaFoldDB" id="A0A421AX72"/>
<dbReference type="SUPFAM" id="SSF52113">
    <property type="entry name" value="BRCT domain"/>
    <property type="match status" value="1"/>
</dbReference>
<dbReference type="SMART" id="SM00532">
    <property type="entry name" value="LIGANc"/>
    <property type="match status" value="1"/>
</dbReference>
<evidence type="ECO:0000256" key="10">
    <source>
        <dbReference type="HAMAP-Rule" id="MF_01588"/>
    </source>
</evidence>
<sequence>MHPATNPVPFVDRAEFDQAVTEARAAGTAYHDGAEPLMSDGDYDLLTARIVATVQLYPDRHSHGITTDIAAGASGGTVKHTAPMLSLDKATTPEEVAKFVAELANGAIAVELKLDGMAVSVTYREGRLVQAATRGDGTTGDDVTAQVTREPGIACLPATLPSFWSGVIRGEIYMTDADFESANTARVAFGKRAFVNPRNAVAGSIRKVDPGYPVPMSFAAYTAAGDELGGFDSHVERMAYLKSMGFTTAAALTAAAVPPGTPIICNDDEEVLAAIAAIGECRPRLTVPIDGVVVKADSRIERTRMGTSSRAPRWALAYKFAPDQAFSILREIKVSVGRTGRVGFRAVIDPVAVGGTTITLASVHNVTWILGQGLGIGSRVAVSRAGDVIPRIVAAAGTQPDDVIEWTPPSNCPQCEQPLDTASELWRCNTPSCSLVAWLTYAASRDVWDVDGLGEEIAGALVDAELVRDVADLLTLDAARIAAVQYPRPSEAVADTASVRRIGMATAEKLVTGIAAAKDQPLARHITALGIPKTGRSVGRWLAAHFQTLDALRAATPDELADIHGIGPEKARSIYQGLRERTDVIDRLIAAGIATQAEQMPTGQAEALPLAGKKVVITGSIPALNRNDAQEAAVRLGATVSGSVSAKTDLVVAGAGGSTRSKLLKAEELNIETMTGEEFAALHNKFLGR</sequence>
<name>A0A421AX72_9PSEU</name>
<evidence type="ECO:0000256" key="5">
    <source>
        <dbReference type="ARBA" id="ARBA00022833"/>
    </source>
</evidence>
<feature type="binding site" evidence="10">
    <location>
        <position position="433"/>
    </location>
    <ligand>
        <name>Zn(2+)</name>
        <dbReference type="ChEBI" id="CHEBI:29105"/>
    </ligand>
</feature>
<evidence type="ECO:0000256" key="8">
    <source>
        <dbReference type="ARBA" id="ARBA00023204"/>
    </source>
</evidence>
<dbReference type="PROSITE" id="PS50172">
    <property type="entry name" value="BRCT"/>
    <property type="match status" value="1"/>
</dbReference>
<feature type="binding site" evidence="10">
    <location>
        <position position="428"/>
    </location>
    <ligand>
        <name>Zn(2+)</name>
        <dbReference type="ChEBI" id="CHEBI:29105"/>
    </ligand>
</feature>
<dbReference type="Gene3D" id="2.40.50.140">
    <property type="entry name" value="Nucleic acid-binding proteins"/>
    <property type="match status" value="1"/>
</dbReference>
<evidence type="ECO:0000313" key="13">
    <source>
        <dbReference type="Proteomes" id="UP000282454"/>
    </source>
</evidence>
<comment type="catalytic activity">
    <reaction evidence="9 10">
        <text>NAD(+) + (deoxyribonucleotide)n-3'-hydroxyl + 5'-phospho-(deoxyribonucleotide)m = (deoxyribonucleotide)n+m + AMP + beta-nicotinamide D-nucleotide.</text>
        <dbReference type="EC" id="6.5.1.2"/>
    </reaction>
</comment>
<keyword evidence="6 10" id="KW-0460">Magnesium</keyword>
<gene>
    <name evidence="10" type="primary">ligA</name>
    <name evidence="12" type="ORF">CLV68_5994</name>
</gene>
<dbReference type="GO" id="GO:0006260">
    <property type="term" value="P:DNA replication"/>
    <property type="evidence" value="ECO:0007669"/>
    <property type="project" value="UniProtKB-KW"/>
</dbReference>
<evidence type="ECO:0000256" key="1">
    <source>
        <dbReference type="ARBA" id="ARBA00022598"/>
    </source>
</evidence>
<feature type="binding site" evidence="10">
    <location>
        <position position="295"/>
    </location>
    <ligand>
        <name>NAD(+)</name>
        <dbReference type="ChEBI" id="CHEBI:57540"/>
    </ligand>
</feature>
<dbReference type="InterPro" id="IPR041663">
    <property type="entry name" value="DisA/LigA_HHH"/>
</dbReference>
<dbReference type="InterPro" id="IPR010994">
    <property type="entry name" value="RuvA_2-like"/>
</dbReference>
<dbReference type="SUPFAM" id="SSF50249">
    <property type="entry name" value="Nucleic acid-binding proteins"/>
    <property type="match status" value="1"/>
</dbReference>
<dbReference type="Gene3D" id="3.30.470.30">
    <property type="entry name" value="DNA ligase/mRNA capping enzyme"/>
    <property type="match status" value="1"/>
</dbReference>
<dbReference type="Gene3D" id="3.40.50.10190">
    <property type="entry name" value="BRCT domain"/>
    <property type="match status" value="1"/>
</dbReference>
<dbReference type="PROSITE" id="PS01055">
    <property type="entry name" value="DNA_LIGASE_N1"/>
    <property type="match status" value="1"/>
</dbReference>
<feature type="binding site" evidence="10">
    <location>
        <position position="415"/>
    </location>
    <ligand>
        <name>Zn(2+)</name>
        <dbReference type="ChEBI" id="CHEBI:29105"/>
    </ligand>
</feature>
<dbReference type="Pfam" id="PF00533">
    <property type="entry name" value="BRCT"/>
    <property type="match status" value="1"/>
</dbReference>
<protein>
    <recommendedName>
        <fullName evidence="10">DNA ligase</fullName>
        <ecNumber evidence="10">6.5.1.2</ecNumber>
    </recommendedName>
    <alternativeName>
        <fullName evidence="10">Polydeoxyribonucleotide synthase [NAD(+)]</fullName>
    </alternativeName>
</protein>
<evidence type="ECO:0000259" key="11">
    <source>
        <dbReference type="PROSITE" id="PS50172"/>
    </source>
</evidence>
<feature type="binding site" evidence="10">
    <location>
        <begin position="86"/>
        <end position="87"/>
    </location>
    <ligand>
        <name>NAD(+)</name>
        <dbReference type="ChEBI" id="CHEBI:57540"/>
    </ligand>
</feature>
<reference evidence="12 13" key="1">
    <citation type="submission" date="2018-10" db="EMBL/GenBank/DDBJ databases">
        <title>Genomic Encyclopedia of Archaeal and Bacterial Type Strains, Phase II (KMG-II): from individual species to whole genera.</title>
        <authorList>
            <person name="Goeker M."/>
        </authorList>
    </citation>
    <scope>NUCLEOTIDE SEQUENCE [LARGE SCALE GENOMIC DNA]</scope>
    <source>
        <strain evidence="12 13">DSM 45657</strain>
    </source>
</reference>
<comment type="cofactor">
    <cofactor evidence="10">
        <name>Mg(2+)</name>
        <dbReference type="ChEBI" id="CHEBI:18420"/>
    </cofactor>
    <cofactor evidence="10">
        <name>Mn(2+)</name>
        <dbReference type="ChEBI" id="CHEBI:29035"/>
    </cofactor>
</comment>
<dbReference type="Pfam" id="PF03120">
    <property type="entry name" value="OB_DNA_ligase"/>
    <property type="match status" value="1"/>
</dbReference>
<keyword evidence="8 10" id="KW-0234">DNA repair</keyword>
<dbReference type="Pfam" id="PF12826">
    <property type="entry name" value="HHH_2"/>
    <property type="match status" value="1"/>
</dbReference>
<dbReference type="RefSeq" id="WP_121394297.1">
    <property type="nucleotide sequence ID" value="NZ_RCDD01000007.1"/>
</dbReference>
<keyword evidence="13" id="KW-1185">Reference proteome</keyword>